<dbReference type="Proteomes" id="UP000292958">
    <property type="component" value="Unassembled WGS sequence"/>
</dbReference>
<evidence type="ECO:0000259" key="4">
    <source>
        <dbReference type="Pfam" id="PF00881"/>
    </source>
</evidence>
<evidence type="ECO:0000256" key="3">
    <source>
        <dbReference type="ARBA" id="ARBA00023002"/>
    </source>
</evidence>
<dbReference type="CDD" id="cd02145">
    <property type="entry name" value="BluB"/>
    <property type="match status" value="1"/>
</dbReference>
<keyword evidence="6" id="KW-1185">Reference proteome</keyword>
<reference evidence="5 6" key="1">
    <citation type="submission" date="2019-02" db="EMBL/GenBank/DDBJ databases">
        <title>Genomic Encyclopedia of Archaeal and Bacterial Type Strains, Phase II (KMG-II): from individual species to whole genera.</title>
        <authorList>
            <person name="Goeker M."/>
        </authorList>
    </citation>
    <scope>NUCLEOTIDE SEQUENCE [LARGE SCALE GENOMIC DNA]</scope>
    <source>
        <strain evidence="5 6">DSM 18101</strain>
    </source>
</reference>
<dbReference type="PANTHER" id="PTHR23026">
    <property type="entry name" value="NADPH NITROREDUCTASE"/>
    <property type="match status" value="1"/>
</dbReference>
<dbReference type="AlphaFoldDB" id="A0A4Q7YRM5"/>
<dbReference type="InterPro" id="IPR050627">
    <property type="entry name" value="Nitroreductase/BluB"/>
</dbReference>
<evidence type="ECO:0000313" key="5">
    <source>
        <dbReference type="EMBL" id="RZU40160.1"/>
    </source>
</evidence>
<dbReference type="Pfam" id="PF00881">
    <property type="entry name" value="Nitroreductase"/>
    <property type="match status" value="1"/>
</dbReference>
<evidence type="ECO:0000313" key="6">
    <source>
        <dbReference type="Proteomes" id="UP000292958"/>
    </source>
</evidence>
<dbReference type="InterPro" id="IPR012825">
    <property type="entry name" value="BluB"/>
</dbReference>
<proteinExistence type="predicted"/>
<dbReference type="OrthoDB" id="9781491at2"/>
<dbReference type="RefSeq" id="WP_130418269.1">
    <property type="nucleotide sequence ID" value="NZ_SHKW01000001.1"/>
</dbReference>
<organism evidence="5 6">
    <name type="scientific">Edaphobacter modestus</name>
    <dbReference type="NCBI Taxonomy" id="388466"/>
    <lineage>
        <taxon>Bacteria</taxon>
        <taxon>Pseudomonadati</taxon>
        <taxon>Acidobacteriota</taxon>
        <taxon>Terriglobia</taxon>
        <taxon>Terriglobales</taxon>
        <taxon>Acidobacteriaceae</taxon>
        <taxon>Edaphobacter</taxon>
    </lineage>
</organism>
<dbReference type="PANTHER" id="PTHR23026:SF90">
    <property type="entry name" value="IODOTYROSINE DEIODINASE 1"/>
    <property type="match status" value="1"/>
</dbReference>
<keyword evidence="2" id="KW-0288">FMN</keyword>
<name>A0A4Q7YRM5_9BACT</name>
<gene>
    <name evidence="5" type="ORF">BDD14_1593</name>
</gene>
<dbReference type="SUPFAM" id="SSF55469">
    <property type="entry name" value="FMN-dependent nitroreductase-like"/>
    <property type="match status" value="1"/>
</dbReference>
<dbReference type="EMBL" id="SHKW01000001">
    <property type="protein sequence ID" value="RZU40160.1"/>
    <property type="molecule type" value="Genomic_DNA"/>
</dbReference>
<dbReference type="NCBIfam" id="TIGR02476">
    <property type="entry name" value="BluB"/>
    <property type="match status" value="1"/>
</dbReference>
<evidence type="ECO:0000256" key="2">
    <source>
        <dbReference type="ARBA" id="ARBA00022643"/>
    </source>
</evidence>
<comment type="caution">
    <text evidence="5">The sequence shown here is derived from an EMBL/GenBank/DDBJ whole genome shotgun (WGS) entry which is preliminary data.</text>
</comment>
<feature type="domain" description="Nitroreductase" evidence="4">
    <location>
        <begin position="19"/>
        <end position="186"/>
    </location>
</feature>
<keyword evidence="3" id="KW-0560">Oxidoreductase</keyword>
<dbReference type="InterPro" id="IPR000415">
    <property type="entry name" value="Nitroreductase-like"/>
</dbReference>
<protein>
    <submittedName>
        <fullName evidence="5">Cob(II)yrinic acid a,c-diamide reductase</fullName>
    </submittedName>
</protein>
<dbReference type="GO" id="GO:0016491">
    <property type="term" value="F:oxidoreductase activity"/>
    <property type="evidence" value="ECO:0007669"/>
    <property type="project" value="UniProtKB-KW"/>
</dbReference>
<evidence type="ECO:0000256" key="1">
    <source>
        <dbReference type="ARBA" id="ARBA00022630"/>
    </source>
</evidence>
<accession>A0A4Q7YRM5</accession>
<dbReference type="InterPro" id="IPR029479">
    <property type="entry name" value="Nitroreductase"/>
</dbReference>
<keyword evidence="1" id="KW-0285">Flavoprotein</keyword>
<sequence length="230" mass="26024">MNEHAEFDVLERAAVYRAIATRRDVRRGFLEKPLPDELILRLLSAAHCAPSVGLMQPSRFVLVRDYDVRQAVHEAFLQANEQALATYTGERREQYASLKLESILEAPQNLCVLSDPQSERGHQLGRHTMPETAIYSTVCAIQNLWLAARVEGVGVGWVSILDPDRLREILHIPANIVPVGYLCFGYVDRFATQPDLERFGWESRIPLAEVVSYNYYPGQQASGNQETEKL</sequence>
<dbReference type="Gene3D" id="3.40.109.10">
    <property type="entry name" value="NADH Oxidase"/>
    <property type="match status" value="1"/>
</dbReference>